<reference evidence="1 2" key="1">
    <citation type="submission" date="2019-07" db="EMBL/GenBank/DDBJ databases">
        <authorList>
            <person name="Jastrzebski P J."/>
            <person name="Paukszto L."/>
            <person name="Jastrzebski P J."/>
        </authorList>
    </citation>
    <scope>NUCLEOTIDE SEQUENCE [LARGE SCALE GENOMIC DNA]</scope>
    <source>
        <strain evidence="1 2">WMS-il1</strain>
    </source>
</reference>
<dbReference type="EMBL" id="CABIJS010000388">
    <property type="protein sequence ID" value="VUZ50691.1"/>
    <property type="molecule type" value="Genomic_DNA"/>
</dbReference>
<dbReference type="Proteomes" id="UP000321570">
    <property type="component" value="Unassembled WGS sequence"/>
</dbReference>
<keyword evidence="2" id="KW-1185">Reference proteome</keyword>
<protein>
    <submittedName>
        <fullName evidence="1">Uncharacterized protein</fullName>
    </submittedName>
</protein>
<dbReference type="AlphaFoldDB" id="A0A564YTU4"/>
<accession>A0A564YTU4</accession>
<evidence type="ECO:0000313" key="1">
    <source>
        <dbReference type="EMBL" id="VUZ50691.1"/>
    </source>
</evidence>
<evidence type="ECO:0000313" key="2">
    <source>
        <dbReference type="Proteomes" id="UP000321570"/>
    </source>
</evidence>
<proteinExistence type="predicted"/>
<organism evidence="1 2">
    <name type="scientific">Hymenolepis diminuta</name>
    <name type="common">Rat tapeworm</name>
    <dbReference type="NCBI Taxonomy" id="6216"/>
    <lineage>
        <taxon>Eukaryota</taxon>
        <taxon>Metazoa</taxon>
        <taxon>Spiralia</taxon>
        <taxon>Lophotrochozoa</taxon>
        <taxon>Platyhelminthes</taxon>
        <taxon>Cestoda</taxon>
        <taxon>Eucestoda</taxon>
        <taxon>Cyclophyllidea</taxon>
        <taxon>Hymenolepididae</taxon>
        <taxon>Hymenolepis</taxon>
    </lineage>
</organism>
<sequence>MFSRVLTQMTHIKLPLLSQRILLCLLLISSVPQRAPFSISLPLTCFKLVVASLNTLWSDQLLVFYCTIVFSFYSNSYELVTVIAAVI</sequence>
<gene>
    <name evidence="1" type="ORF">WMSIL1_LOCUS9592</name>
</gene>
<name>A0A564YTU4_HYMDI</name>